<dbReference type="PANTHER" id="PTHR15830">
    <property type="entry name" value="TELOMERE LENGTH REGULATION PROTEIN TEL2 FAMILY MEMBER"/>
    <property type="match status" value="1"/>
</dbReference>
<comment type="similarity">
    <text evidence="2">Belongs to the TEL2 family.</text>
</comment>
<dbReference type="SUPFAM" id="SSF48371">
    <property type="entry name" value="ARM repeat"/>
    <property type="match status" value="1"/>
</dbReference>
<dbReference type="AlphaFoldDB" id="A0AAQ3KFX5"/>
<dbReference type="Gene3D" id="1.25.40.720">
    <property type="entry name" value="Telomere length regulation protein 2, C-terminal domain"/>
    <property type="match status" value="1"/>
</dbReference>
<dbReference type="EMBL" id="CP136893">
    <property type="protein sequence ID" value="WOL06173.1"/>
    <property type="molecule type" value="Genomic_DNA"/>
</dbReference>
<protein>
    <submittedName>
        <fullName evidence="7">Telomere length regulation protein</fullName>
    </submittedName>
</protein>
<evidence type="ECO:0000256" key="2">
    <source>
        <dbReference type="ARBA" id="ARBA00006133"/>
    </source>
</evidence>
<dbReference type="Pfam" id="PF25320">
    <property type="entry name" value="TELO2_ARM"/>
    <property type="match status" value="1"/>
</dbReference>
<dbReference type="InterPro" id="IPR057348">
    <property type="entry name" value="TELO2_ARM"/>
</dbReference>
<evidence type="ECO:0000259" key="5">
    <source>
        <dbReference type="Pfam" id="PF10193"/>
    </source>
</evidence>
<feature type="compositionally biased region" description="Basic and acidic residues" evidence="4">
    <location>
        <begin position="700"/>
        <end position="731"/>
    </location>
</feature>
<evidence type="ECO:0000256" key="3">
    <source>
        <dbReference type="ARBA" id="ARBA00022490"/>
    </source>
</evidence>
<evidence type="ECO:0000313" key="7">
    <source>
        <dbReference type="EMBL" id="WOL06173.1"/>
    </source>
</evidence>
<dbReference type="InterPro" id="IPR038528">
    <property type="entry name" value="TEL2_C_sf"/>
</dbReference>
<dbReference type="InterPro" id="IPR016024">
    <property type="entry name" value="ARM-type_fold"/>
</dbReference>
<dbReference type="InterPro" id="IPR051970">
    <property type="entry name" value="TEL2_Regulation"/>
</dbReference>
<gene>
    <name evidence="7" type="ORF">Cni_G14905</name>
</gene>
<feature type="domain" description="TELO2 ARM repeat" evidence="6">
    <location>
        <begin position="445"/>
        <end position="687"/>
    </location>
</feature>
<sequence>MKLIGPSLKNRKLIGPNRHFSRHKYVEYKRYLWYLFHRMQYRRFLFIAPQLPEWPDSLTPCEVGSSSPLNQCLPNSLHGYGDRTLRLSNPFGLSFLGFGFWDEAMKAIPNTLKIKEMLKILISSLSSQPNGQMVIPLGINAEWNRQNLVSASLFALVIAPPVLLSSPACAKSSPYPEVLSDSTCLPSNCRCCRLHRAAKSSQHLINRKNFPKSLLQRGCLAHGGESEGQSSKDAVGSSCRSKVCEIAFPTHAEMSDWKQAFYYGAAFPALARILIYDVAKSWLADFSLSTKKQIYDSFFVKGPPIEIVQVLVPALTHAYDDAIYSNIERLLVRCLLKSEGIRLMVGEFRAQCQDGEHELGPSLLEVISRVAQLLTSIPDKARLQSSSVLSSHLFFQQVVIQLFMGAEDCDFGKLNKRDALDANILDGSLLFIGESFTRICRRGSADILIAQMIPRVLDHVHGCLSSSSTIGSISHSILESSPKSQFWLFLMEAMKDQYAVERMTEELLRQLATRNVSDVEVYWTLWLLFHRILKKKVTMRCMFVDKFLVWKVFPVCCLRWILQFSVFECPPNSGSQASSQKTSSYLDVVDRLFSIWSRREFVQSSSMEQQAYVTAAVGLCLERMSTKELEATKDVFKYILQGVSCRLESPIGLVRKMASAVALVFSKVVDPNKPLYLDDDCSDNIDWEFGLTSQKQNVIVRDETREDESKISLPEERYNASHDKKNADMKHNPSVGGKIISENRLSSSKIIDPTMPRNKPVSAEEDDDESKNSDASSDSLEPYDLEDNDLDLKKFSQLGDVAAALRKPDDPDGVEKALDIAEKLVRASPDELPHHSGDLVRALVHVRCSDVTVEGEEDSAEEKRQKALEALLVTCPFESLDVLTRLLYSPNVDVSQRILILDVMTEAAQELSESTVIRRKYQQRNLISSISGHPWFIPSSRGPPGAGPWKEVSDPGTSISWSRRYEREIPSRAGPMKSGKSRKWGLVKAKDPLLETSKNRFPLYAAAFMLPVMQGFDKRRHGVDLLGRDFIVLGKLIYMLGVCMKCVTMHPEASALAPALLDMIRSREVSHHAEAYVRRSVLFAASCILVALHPSHVASALIEGNQDISIGLEWIRTWALQIAQVDQDAECSTMAMTCLQLHAEMALQTSRALESIENLKARTTTQSLKLDKIIIPLANMR</sequence>
<name>A0AAQ3KFX5_9LILI</name>
<dbReference type="InterPro" id="IPR019337">
    <property type="entry name" value="Telomere_length_regulation_dom"/>
</dbReference>
<dbReference type="PANTHER" id="PTHR15830:SF10">
    <property type="entry name" value="TELOMERE LENGTH REGULATION PROTEIN TEL2 HOMOLOG"/>
    <property type="match status" value="1"/>
</dbReference>
<evidence type="ECO:0000256" key="1">
    <source>
        <dbReference type="ARBA" id="ARBA00004496"/>
    </source>
</evidence>
<dbReference type="GO" id="GO:0005829">
    <property type="term" value="C:cytosol"/>
    <property type="evidence" value="ECO:0007669"/>
    <property type="project" value="TreeGrafter"/>
</dbReference>
<reference evidence="7 8" key="1">
    <citation type="submission" date="2023-10" db="EMBL/GenBank/DDBJ databases">
        <title>Chromosome-scale genome assembly provides insights into flower coloration mechanisms of Canna indica.</title>
        <authorList>
            <person name="Li C."/>
        </authorList>
    </citation>
    <scope>NUCLEOTIDE SEQUENCE [LARGE SCALE GENOMIC DNA]</scope>
    <source>
        <tissue evidence="7">Flower</tissue>
    </source>
</reference>
<organism evidence="7 8">
    <name type="scientific">Canna indica</name>
    <name type="common">Indian-shot</name>
    <dbReference type="NCBI Taxonomy" id="4628"/>
    <lineage>
        <taxon>Eukaryota</taxon>
        <taxon>Viridiplantae</taxon>
        <taxon>Streptophyta</taxon>
        <taxon>Embryophyta</taxon>
        <taxon>Tracheophyta</taxon>
        <taxon>Spermatophyta</taxon>
        <taxon>Magnoliopsida</taxon>
        <taxon>Liliopsida</taxon>
        <taxon>Zingiberales</taxon>
        <taxon>Cannaceae</taxon>
        <taxon>Canna</taxon>
    </lineage>
</organism>
<dbReference type="Proteomes" id="UP001327560">
    <property type="component" value="Chromosome 4"/>
</dbReference>
<accession>A0AAQ3KFX5</accession>
<evidence type="ECO:0000313" key="8">
    <source>
        <dbReference type="Proteomes" id="UP001327560"/>
    </source>
</evidence>
<dbReference type="Pfam" id="PF10193">
    <property type="entry name" value="Telomere_reg-2"/>
    <property type="match status" value="1"/>
</dbReference>
<evidence type="ECO:0000259" key="6">
    <source>
        <dbReference type="Pfam" id="PF25320"/>
    </source>
</evidence>
<keyword evidence="3" id="KW-0963">Cytoplasm</keyword>
<feature type="domain" description="Telomere length regulation protein conserved" evidence="5">
    <location>
        <begin position="797"/>
        <end position="908"/>
    </location>
</feature>
<comment type="subcellular location">
    <subcellularLocation>
        <location evidence="1">Cytoplasm</location>
    </subcellularLocation>
</comment>
<evidence type="ECO:0000256" key="4">
    <source>
        <dbReference type="SAM" id="MobiDB-lite"/>
    </source>
</evidence>
<dbReference type="GO" id="GO:0051083">
    <property type="term" value="P:'de novo' cotranslational protein folding"/>
    <property type="evidence" value="ECO:0007669"/>
    <property type="project" value="TreeGrafter"/>
</dbReference>
<dbReference type="GO" id="GO:0051879">
    <property type="term" value="F:Hsp90 protein binding"/>
    <property type="evidence" value="ECO:0007669"/>
    <property type="project" value="TreeGrafter"/>
</dbReference>
<proteinExistence type="inferred from homology"/>
<keyword evidence="8" id="KW-1185">Reference proteome</keyword>
<feature type="region of interest" description="Disordered" evidence="4">
    <location>
        <begin position="700"/>
        <end position="785"/>
    </location>
</feature>
<dbReference type="GO" id="GO:0042162">
    <property type="term" value="F:telomeric DNA binding"/>
    <property type="evidence" value="ECO:0007669"/>
    <property type="project" value="TreeGrafter"/>
</dbReference>